<dbReference type="SFLD" id="SFLDG01017">
    <property type="entry name" value="Polyprenyl_Transferase_Like"/>
    <property type="match status" value="1"/>
</dbReference>
<evidence type="ECO:0000256" key="6">
    <source>
        <dbReference type="RuleBase" id="RU004466"/>
    </source>
</evidence>
<comment type="cofactor">
    <cofactor evidence="1">
        <name>Mg(2+)</name>
        <dbReference type="ChEBI" id="CHEBI:18420"/>
    </cofactor>
</comment>
<dbReference type="CDD" id="cd00685">
    <property type="entry name" value="Trans_IPPS_HT"/>
    <property type="match status" value="1"/>
</dbReference>
<dbReference type="PANTHER" id="PTHR12001">
    <property type="entry name" value="GERANYLGERANYL PYROPHOSPHATE SYNTHASE"/>
    <property type="match status" value="1"/>
</dbReference>
<comment type="similarity">
    <text evidence="2 6">Belongs to the FPP/GGPP synthase family.</text>
</comment>
<evidence type="ECO:0008006" key="9">
    <source>
        <dbReference type="Google" id="ProtNLM"/>
    </source>
</evidence>
<keyword evidence="4" id="KW-0479">Metal-binding</keyword>
<dbReference type="InterPro" id="IPR008949">
    <property type="entry name" value="Isoprenoid_synthase_dom_sf"/>
</dbReference>
<proteinExistence type="inferred from homology"/>
<name>A0A2R6ACQ8_9ARCH</name>
<evidence type="ECO:0000313" key="7">
    <source>
        <dbReference type="EMBL" id="PSN84190.1"/>
    </source>
</evidence>
<protein>
    <recommendedName>
        <fullName evidence="9">Geranylgeranyl pyrophosphate synthase</fullName>
    </recommendedName>
</protein>
<evidence type="ECO:0000313" key="8">
    <source>
        <dbReference type="Proteomes" id="UP000240880"/>
    </source>
</evidence>
<dbReference type="PROSITE" id="PS00444">
    <property type="entry name" value="POLYPRENYL_SYNTHASE_2"/>
    <property type="match status" value="1"/>
</dbReference>
<evidence type="ECO:0000256" key="5">
    <source>
        <dbReference type="ARBA" id="ARBA00022842"/>
    </source>
</evidence>
<dbReference type="GO" id="GO:0046872">
    <property type="term" value="F:metal ion binding"/>
    <property type="evidence" value="ECO:0007669"/>
    <property type="project" value="UniProtKB-KW"/>
</dbReference>
<dbReference type="AlphaFoldDB" id="A0A2R6ACQ8"/>
<dbReference type="Pfam" id="PF00348">
    <property type="entry name" value="polyprenyl_synt"/>
    <property type="match status" value="1"/>
</dbReference>
<gene>
    <name evidence="7" type="ORF">B9Q01_01805</name>
</gene>
<accession>A0A2R6ACQ8</accession>
<reference evidence="7 8" key="1">
    <citation type="submission" date="2017-04" db="EMBL/GenBank/DDBJ databases">
        <title>Novel microbial lineages endemic to geothermal iron-oxide mats fill important gaps in the evolutionary history of Archaea.</title>
        <authorList>
            <person name="Jay Z.J."/>
            <person name="Beam J.P."/>
            <person name="Dlakic M."/>
            <person name="Rusch D.B."/>
            <person name="Kozubal M.A."/>
            <person name="Inskeep W.P."/>
        </authorList>
    </citation>
    <scope>NUCLEOTIDE SEQUENCE [LARGE SCALE GENOMIC DNA]</scope>
    <source>
        <strain evidence="7">OSP_D</strain>
    </source>
</reference>
<dbReference type="InterPro" id="IPR000092">
    <property type="entry name" value="Polyprenyl_synt"/>
</dbReference>
<dbReference type="SUPFAM" id="SSF48576">
    <property type="entry name" value="Terpenoid synthases"/>
    <property type="match status" value="1"/>
</dbReference>
<dbReference type="PANTHER" id="PTHR12001:SF85">
    <property type="entry name" value="SHORT CHAIN ISOPRENYL DIPHOSPHATE SYNTHASE"/>
    <property type="match status" value="1"/>
</dbReference>
<evidence type="ECO:0000256" key="4">
    <source>
        <dbReference type="ARBA" id="ARBA00022723"/>
    </source>
</evidence>
<dbReference type="GO" id="GO:0008299">
    <property type="term" value="P:isoprenoid biosynthetic process"/>
    <property type="evidence" value="ECO:0007669"/>
    <property type="project" value="InterPro"/>
</dbReference>
<dbReference type="Gene3D" id="1.10.600.10">
    <property type="entry name" value="Farnesyl Diphosphate Synthase"/>
    <property type="match status" value="1"/>
</dbReference>
<keyword evidence="5" id="KW-0460">Magnesium</keyword>
<sequence length="301" mass="32840">MALQLPLTLPLQVKEGLEEVEKRLSNMGFNNFRDTKLSTASLHLIKAGGKLVRPALVLLGSYATNGINAKTIEAAVAVELIHTASLIHDDLIDKDDLRRGVVTVHKLFGEEFAVLSGDLLISKAIELSASCGEDAIKELARAAMDMCEGEARDFEAQASGSVLELNDYLEVVRLKTASLISASAAIGGLVSNAHPNDVDLLREYGRNLGMAFQIRDDYFNALGLFADKPKSTGNDLHRNRPNVISSLMLEMNLKEALEFAIRLNRSYIESAKNTVKALGVEGELLASYSEYMLIEVDSVEF</sequence>
<keyword evidence="3 6" id="KW-0808">Transferase</keyword>
<dbReference type="SFLD" id="SFLDS00005">
    <property type="entry name" value="Isoprenoid_Synthase_Type_I"/>
    <property type="match status" value="1"/>
</dbReference>
<comment type="caution">
    <text evidence="7">The sequence shown here is derived from an EMBL/GenBank/DDBJ whole genome shotgun (WGS) entry which is preliminary data.</text>
</comment>
<evidence type="ECO:0000256" key="1">
    <source>
        <dbReference type="ARBA" id="ARBA00001946"/>
    </source>
</evidence>
<evidence type="ECO:0000256" key="2">
    <source>
        <dbReference type="ARBA" id="ARBA00006706"/>
    </source>
</evidence>
<dbReference type="Proteomes" id="UP000240880">
    <property type="component" value="Unassembled WGS sequence"/>
</dbReference>
<dbReference type="InterPro" id="IPR033749">
    <property type="entry name" value="Polyprenyl_synt_CS"/>
</dbReference>
<dbReference type="GO" id="GO:0004659">
    <property type="term" value="F:prenyltransferase activity"/>
    <property type="evidence" value="ECO:0007669"/>
    <property type="project" value="InterPro"/>
</dbReference>
<dbReference type="PROSITE" id="PS00723">
    <property type="entry name" value="POLYPRENYL_SYNTHASE_1"/>
    <property type="match status" value="1"/>
</dbReference>
<evidence type="ECO:0000256" key="3">
    <source>
        <dbReference type="ARBA" id="ARBA00022679"/>
    </source>
</evidence>
<organism evidence="7 8">
    <name type="scientific">Candidatus Marsarchaeota G1 archaeon OSP_D</name>
    <dbReference type="NCBI Taxonomy" id="1978155"/>
    <lineage>
        <taxon>Archaea</taxon>
        <taxon>Candidatus Marsarchaeota</taxon>
        <taxon>Candidatus Marsarchaeota group 1</taxon>
    </lineage>
</organism>
<dbReference type="EMBL" id="NEXC01000006">
    <property type="protein sequence ID" value="PSN84190.1"/>
    <property type="molecule type" value="Genomic_DNA"/>
</dbReference>